<sequence length="215" mass="24982">MKNSILTTLLIICFGYAEAQDLKCLDVQYKLRGYFYAGTSKTDTEAPGGFYQAQNKPIKNNQFIKEIGKTSDFQLIVNTDSITEFQKGVKGFKVFLINNTDSIIQLSAQDSRISVIRQVFYNNKWQDIEYLPSSWCGNSYHSVYINPNEYWDFTAPCIEGKIKSKFRFRLHIGMMRNLEDIVNIYSNEFEGSFNKRQLKKEQGHKPINIMDPYNN</sequence>
<dbReference type="RefSeq" id="WP_378295273.1">
    <property type="nucleotide sequence ID" value="NZ_JBHULE010000035.1"/>
</dbReference>
<name>A0ABW5LPZ7_9FLAO</name>
<accession>A0ABW5LPZ7</accession>
<reference evidence="2" key="1">
    <citation type="journal article" date="2019" name="Int. J. Syst. Evol. Microbiol.">
        <title>The Global Catalogue of Microorganisms (GCM) 10K type strain sequencing project: providing services to taxonomists for standard genome sequencing and annotation.</title>
        <authorList>
            <consortium name="The Broad Institute Genomics Platform"/>
            <consortium name="The Broad Institute Genome Sequencing Center for Infectious Disease"/>
            <person name="Wu L."/>
            <person name="Ma J."/>
        </authorList>
    </citation>
    <scope>NUCLEOTIDE SEQUENCE [LARGE SCALE GENOMIC DNA]</scope>
    <source>
        <strain evidence="2">KCTC 52274</strain>
    </source>
</reference>
<proteinExistence type="predicted"/>
<comment type="caution">
    <text evidence="1">The sequence shown here is derived from an EMBL/GenBank/DDBJ whole genome shotgun (WGS) entry which is preliminary data.</text>
</comment>
<dbReference type="EMBL" id="JBHULE010000035">
    <property type="protein sequence ID" value="MFD2565462.1"/>
    <property type="molecule type" value="Genomic_DNA"/>
</dbReference>
<keyword evidence="2" id="KW-1185">Reference proteome</keyword>
<organism evidence="1 2">
    <name type="scientific">Aquimarina rubra</name>
    <dbReference type="NCBI Taxonomy" id="1920033"/>
    <lineage>
        <taxon>Bacteria</taxon>
        <taxon>Pseudomonadati</taxon>
        <taxon>Bacteroidota</taxon>
        <taxon>Flavobacteriia</taxon>
        <taxon>Flavobacteriales</taxon>
        <taxon>Flavobacteriaceae</taxon>
        <taxon>Aquimarina</taxon>
    </lineage>
</organism>
<dbReference type="Proteomes" id="UP001597319">
    <property type="component" value="Unassembled WGS sequence"/>
</dbReference>
<gene>
    <name evidence="1" type="ORF">ACFSR1_22475</name>
</gene>
<protein>
    <submittedName>
        <fullName evidence="1">Uncharacterized protein</fullName>
    </submittedName>
</protein>
<evidence type="ECO:0000313" key="2">
    <source>
        <dbReference type="Proteomes" id="UP001597319"/>
    </source>
</evidence>
<evidence type="ECO:0000313" key="1">
    <source>
        <dbReference type="EMBL" id="MFD2565462.1"/>
    </source>
</evidence>